<name>A0A8S1RD46_9CILI</name>
<dbReference type="Proteomes" id="UP000692954">
    <property type="component" value="Unassembled WGS sequence"/>
</dbReference>
<reference evidence="2" key="1">
    <citation type="submission" date="2021-01" db="EMBL/GenBank/DDBJ databases">
        <authorList>
            <consortium name="Genoscope - CEA"/>
            <person name="William W."/>
        </authorList>
    </citation>
    <scope>NUCLEOTIDE SEQUENCE</scope>
</reference>
<protein>
    <recommendedName>
        <fullName evidence="1">SCP2 domain-containing protein</fullName>
    </recommendedName>
</protein>
<gene>
    <name evidence="2" type="ORF">PSON_ATCC_30995.1.T1650104</name>
</gene>
<sequence length="110" mass="12617">MHSDPIFEFMVQKGLSEKLKKKIKGKICFNIIRGSGHKLWLIDSDIKKVIPDTSQNADTIFNIQDDDMVSFSKGQTNLRTLFMRKKLVIEGDFSNAIRFTSDLLPKMPLL</sequence>
<dbReference type="PANTHER" id="PTHR10094:SF25">
    <property type="entry name" value="SCP2 STEROL-BINDING DOMAIN-CONTAINING PROTEIN 1"/>
    <property type="match status" value="1"/>
</dbReference>
<evidence type="ECO:0000313" key="2">
    <source>
        <dbReference type="EMBL" id="CAD8126211.1"/>
    </source>
</evidence>
<accession>A0A8S1RD46</accession>
<dbReference type="AlphaFoldDB" id="A0A8S1RD46"/>
<comment type="caution">
    <text evidence="2">The sequence shown here is derived from an EMBL/GenBank/DDBJ whole genome shotgun (WGS) entry which is preliminary data.</text>
</comment>
<dbReference type="OrthoDB" id="305263at2759"/>
<evidence type="ECO:0000259" key="1">
    <source>
        <dbReference type="Pfam" id="PF02036"/>
    </source>
</evidence>
<evidence type="ECO:0000313" key="3">
    <source>
        <dbReference type="Proteomes" id="UP000692954"/>
    </source>
</evidence>
<dbReference type="EMBL" id="CAJJDN010000165">
    <property type="protein sequence ID" value="CAD8126211.1"/>
    <property type="molecule type" value="Genomic_DNA"/>
</dbReference>
<dbReference type="PANTHER" id="PTHR10094">
    <property type="entry name" value="STEROL CARRIER PROTEIN 2 SCP-2 FAMILY PROTEIN"/>
    <property type="match status" value="1"/>
</dbReference>
<organism evidence="2 3">
    <name type="scientific">Paramecium sonneborni</name>
    <dbReference type="NCBI Taxonomy" id="65129"/>
    <lineage>
        <taxon>Eukaryota</taxon>
        <taxon>Sar</taxon>
        <taxon>Alveolata</taxon>
        <taxon>Ciliophora</taxon>
        <taxon>Intramacronucleata</taxon>
        <taxon>Oligohymenophorea</taxon>
        <taxon>Peniculida</taxon>
        <taxon>Parameciidae</taxon>
        <taxon>Paramecium</taxon>
    </lineage>
</organism>
<proteinExistence type="predicted"/>
<dbReference type="GO" id="GO:0005829">
    <property type="term" value="C:cytosol"/>
    <property type="evidence" value="ECO:0007669"/>
    <property type="project" value="TreeGrafter"/>
</dbReference>
<dbReference type="Pfam" id="PF02036">
    <property type="entry name" value="SCP2"/>
    <property type="match status" value="1"/>
</dbReference>
<feature type="domain" description="SCP2" evidence="1">
    <location>
        <begin position="17"/>
        <end position="99"/>
    </location>
</feature>
<keyword evidence="3" id="KW-1185">Reference proteome</keyword>
<dbReference type="InterPro" id="IPR003033">
    <property type="entry name" value="SCP2_sterol-bd_dom"/>
</dbReference>